<dbReference type="EMBL" id="BK015086">
    <property type="protein sequence ID" value="DAD90410.1"/>
    <property type="molecule type" value="Genomic_DNA"/>
</dbReference>
<protein>
    <submittedName>
        <fullName evidence="1">Putative tail component</fullName>
    </submittedName>
</protein>
<proteinExistence type="predicted"/>
<organism evidence="1">
    <name type="scientific">Siphoviridae sp. ctjel6</name>
    <dbReference type="NCBI Taxonomy" id="2826440"/>
    <lineage>
        <taxon>Viruses</taxon>
        <taxon>Duplodnaviria</taxon>
        <taxon>Heunggongvirae</taxon>
        <taxon>Uroviricota</taxon>
        <taxon>Caudoviricetes</taxon>
    </lineage>
</organism>
<reference evidence="1" key="1">
    <citation type="journal article" date="2021" name="Proc. Natl. Acad. Sci. U.S.A.">
        <title>A Catalog of Tens of Thousands of Viruses from Human Metagenomes Reveals Hidden Associations with Chronic Diseases.</title>
        <authorList>
            <person name="Tisza M.J."/>
            <person name="Buck C.B."/>
        </authorList>
    </citation>
    <scope>NUCLEOTIDE SEQUENCE</scope>
    <source>
        <strain evidence="1">Ctjel6</strain>
    </source>
</reference>
<name>A0A8S5N810_9CAUD</name>
<sequence>MAVTVSGDGLYNLGGGAVMRIEGFNKTVRALNRAGAETQDMKTLMHSLGSLVVKTARPLTPHKTGRLAGSIRAGRGKTKAVVTAGRKSIPYAGVQHYGWPAHHIKASMFLVKALEAKNEEIVRNLIKGIGEICTKLGLENNIGGLNV</sequence>
<evidence type="ECO:0000313" key="1">
    <source>
        <dbReference type="EMBL" id="DAD90410.1"/>
    </source>
</evidence>
<accession>A0A8S5N810</accession>